<dbReference type="RefSeq" id="WP_246914436.1">
    <property type="nucleotide sequence ID" value="NZ_JALJRB010000036.1"/>
</dbReference>
<organism evidence="5 6">
    <name type="scientific">Desulfatitalea alkaliphila</name>
    <dbReference type="NCBI Taxonomy" id="2929485"/>
    <lineage>
        <taxon>Bacteria</taxon>
        <taxon>Pseudomonadati</taxon>
        <taxon>Thermodesulfobacteriota</taxon>
        <taxon>Desulfobacteria</taxon>
        <taxon>Desulfobacterales</taxon>
        <taxon>Desulfosarcinaceae</taxon>
        <taxon>Desulfatitalea</taxon>
    </lineage>
</organism>
<feature type="domain" description="4Fe-4S ferredoxin-type" evidence="4">
    <location>
        <begin position="59"/>
        <end position="84"/>
    </location>
</feature>
<dbReference type="InterPro" id="IPR002586">
    <property type="entry name" value="CobQ/CobB/MinD/ParA_Nub-bd_dom"/>
</dbReference>
<proteinExistence type="predicted"/>
<keyword evidence="3" id="KW-0411">Iron-sulfur</keyword>
<dbReference type="SUPFAM" id="SSF52540">
    <property type="entry name" value="P-loop containing nucleoside triphosphate hydrolases"/>
    <property type="match status" value="1"/>
</dbReference>
<evidence type="ECO:0000256" key="3">
    <source>
        <dbReference type="ARBA" id="ARBA00023014"/>
    </source>
</evidence>
<gene>
    <name evidence="5" type="ORF">MRX98_20160</name>
</gene>
<keyword evidence="1" id="KW-0479">Metal-binding</keyword>
<dbReference type="Pfam" id="PF01656">
    <property type="entry name" value="CbiA"/>
    <property type="match status" value="1"/>
</dbReference>
<dbReference type="GO" id="GO:0051536">
    <property type="term" value="F:iron-sulfur cluster binding"/>
    <property type="evidence" value="ECO:0007669"/>
    <property type="project" value="UniProtKB-KW"/>
</dbReference>
<evidence type="ECO:0000313" key="6">
    <source>
        <dbReference type="Proteomes" id="UP001165427"/>
    </source>
</evidence>
<evidence type="ECO:0000313" key="5">
    <source>
        <dbReference type="EMBL" id="MCJ8502901.1"/>
    </source>
</evidence>
<feature type="domain" description="4Fe-4S ferredoxin-type" evidence="4">
    <location>
        <begin position="88"/>
        <end position="117"/>
    </location>
</feature>
<evidence type="ECO:0000259" key="4">
    <source>
        <dbReference type="PROSITE" id="PS51379"/>
    </source>
</evidence>
<dbReference type="GO" id="GO:0005524">
    <property type="term" value="F:ATP binding"/>
    <property type="evidence" value="ECO:0007669"/>
    <property type="project" value="UniProtKB-KW"/>
</dbReference>
<keyword evidence="2" id="KW-0408">Iron</keyword>
<dbReference type="AlphaFoldDB" id="A0AA41R8E0"/>
<dbReference type="PANTHER" id="PTHR43534:SF1">
    <property type="entry name" value="4FE-4S CLUSTER CONTAINING PARA FAMILY ATPASE PROTEIN"/>
    <property type="match status" value="1"/>
</dbReference>
<sequence>MHEILIISGKGGTGKTSLTAAFAHLSHDAVLCDLDVDAPDLHLILQPSDTEKIPFVSGFEARIRSADCTQCGLCHEMCRFEAIRDTDDGFSVDPVRCEGCGVCVHFCPEKAIDFTPRECGWWRIARTRFGTMVHAQLHPGEENSGKLVALLRTQAKALAKENGAKLILSDGPPGIGCPVISAVSGADLAVMITEPTPSGFHDLERVVELADHFRVPTAVIINKTDLNKSVSGSIQAYCADKGLPVLAEIPFDTDFVHAMVQGQAITEFTDSAASRAVREVWERVLQQAAAFDAA</sequence>
<dbReference type="PROSITE" id="PS00198">
    <property type="entry name" value="4FE4S_FER_1"/>
    <property type="match status" value="1"/>
</dbReference>
<dbReference type="Gene3D" id="3.30.70.20">
    <property type="match status" value="1"/>
</dbReference>
<dbReference type="InterPro" id="IPR017896">
    <property type="entry name" value="4Fe4S_Fe-S-bd"/>
</dbReference>
<keyword evidence="5" id="KW-0067">ATP-binding</keyword>
<dbReference type="InterPro" id="IPR017900">
    <property type="entry name" value="4Fe4S_Fe_S_CS"/>
</dbReference>
<evidence type="ECO:0000256" key="2">
    <source>
        <dbReference type="ARBA" id="ARBA00023004"/>
    </source>
</evidence>
<reference evidence="5" key="1">
    <citation type="submission" date="2022-04" db="EMBL/GenBank/DDBJ databases">
        <title>Desulfatitalea alkaliphila sp. nov., a novel anaerobic sulfate-reducing bacterium isolated from terrestrial mud volcano, Taman Peninsula, Russia.</title>
        <authorList>
            <person name="Khomyakova M.A."/>
            <person name="Merkel A.Y."/>
            <person name="Slobodkin A.I."/>
        </authorList>
    </citation>
    <scope>NUCLEOTIDE SEQUENCE</scope>
    <source>
        <strain evidence="5">M08but</strain>
    </source>
</reference>
<dbReference type="Pfam" id="PF00037">
    <property type="entry name" value="Fer4"/>
    <property type="match status" value="2"/>
</dbReference>
<accession>A0AA41R8E0</accession>
<name>A0AA41R8E0_9BACT</name>
<dbReference type="InterPro" id="IPR027417">
    <property type="entry name" value="P-loop_NTPase"/>
</dbReference>
<dbReference type="PANTHER" id="PTHR43534">
    <property type="entry name" value="MIND SUPERFAMILY P-LOOP ATPASE CONTAINING AN INSERTED FERREDOXIN DOMAIN"/>
    <property type="match status" value="1"/>
</dbReference>
<dbReference type="Gene3D" id="3.40.50.300">
    <property type="entry name" value="P-loop containing nucleotide triphosphate hydrolases"/>
    <property type="match status" value="1"/>
</dbReference>
<evidence type="ECO:0000256" key="1">
    <source>
        <dbReference type="ARBA" id="ARBA00022723"/>
    </source>
</evidence>
<dbReference type="PROSITE" id="PS51379">
    <property type="entry name" value="4FE4S_FER_2"/>
    <property type="match status" value="2"/>
</dbReference>
<protein>
    <submittedName>
        <fullName evidence="5">ATP-binding protein</fullName>
    </submittedName>
</protein>
<dbReference type="Proteomes" id="UP001165427">
    <property type="component" value="Unassembled WGS sequence"/>
</dbReference>
<dbReference type="EMBL" id="JALJRB010000036">
    <property type="protein sequence ID" value="MCJ8502901.1"/>
    <property type="molecule type" value="Genomic_DNA"/>
</dbReference>
<comment type="caution">
    <text evidence="5">The sequence shown here is derived from an EMBL/GenBank/DDBJ whole genome shotgun (WGS) entry which is preliminary data.</text>
</comment>
<dbReference type="GO" id="GO:0046872">
    <property type="term" value="F:metal ion binding"/>
    <property type="evidence" value="ECO:0007669"/>
    <property type="project" value="UniProtKB-KW"/>
</dbReference>
<keyword evidence="5" id="KW-0547">Nucleotide-binding</keyword>
<keyword evidence="6" id="KW-1185">Reference proteome</keyword>
<dbReference type="CDD" id="cd03110">
    <property type="entry name" value="SIMIBI_bact_arch"/>
    <property type="match status" value="1"/>
</dbReference>